<protein>
    <submittedName>
        <fullName evidence="4">Amidohydrolase</fullName>
    </submittedName>
</protein>
<dbReference type="InterPro" id="IPR017439">
    <property type="entry name" value="Amidohydrolase"/>
</dbReference>
<comment type="cofactor">
    <cofactor evidence="1">
        <name>Mn(2+)</name>
        <dbReference type="ChEBI" id="CHEBI:29035"/>
    </cofactor>
    <text evidence="1">The Mn(2+) ion enhances activity.</text>
</comment>
<keyword evidence="1" id="KW-0479">Metal-binding</keyword>
<feature type="binding site" evidence="1">
    <location>
        <position position="202"/>
    </location>
    <ligand>
        <name>Mn(2+)</name>
        <dbReference type="ChEBI" id="CHEBI:29035"/>
        <label>2</label>
    </ligand>
</feature>
<dbReference type="EMBL" id="LT629758">
    <property type="protein sequence ID" value="SDT76425.1"/>
    <property type="molecule type" value="Genomic_DNA"/>
</dbReference>
<dbReference type="PANTHER" id="PTHR11014:SF63">
    <property type="entry name" value="METALLOPEPTIDASE, PUTATIVE (AFU_ORTHOLOGUE AFUA_6G09600)-RELATED"/>
    <property type="match status" value="1"/>
</dbReference>
<name>A0A1H2D0Z1_9ACTN</name>
<keyword evidence="1" id="KW-0464">Manganese</keyword>
<sequence>MRNPTKYESDTESDVTTALEAPEGADTSWPGQLPGTDPLPGRLDRWLASRGAELVAIRRHIHAHPEASHSEFETAALIARELTVAGLSPRLLPRGNGVICDIGEGPRTIAFRADIDSLPLHDLKEVPYRSTVDGQAHACGHDVHTTILLGLGMALAQLNDQGLLPGRVRLIFQPAEEAMPSGAPEVIAAGALKDVDAIYALHCYPQLPAGLVGVRSGPFTAAADAVEINLTGPGGHTARPHLTADLVYALGRVIVEVPALLSRRVDPRSGLSLVWGAVHAGQAFNAIPGAGVLRGTIRVLSREAWREAPELITRLIREVVAPTGAEADVNYTRGVPPVINDRMASAVIASAAGAALGPDRVVEAELSMGGEDFSFYLEHVPGAMIRLGTGRPGADVRHDLHRGDFDVDESCIAYGVRVMAHTALAALATGAF</sequence>
<evidence type="ECO:0000313" key="5">
    <source>
        <dbReference type="Proteomes" id="UP000198688"/>
    </source>
</evidence>
<dbReference type="SUPFAM" id="SSF55031">
    <property type="entry name" value="Bacterial exopeptidase dimerisation domain"/>
    <property type="match status" value="1"/>
</dbReference>
<dbReference type="InterPro" id="IPR036264">
    <property type="entry name" value="Bact_exopeptidase_dim_dom"/>
</dbReference>
<dbReference type="STRING" id="113562.SAMN04489716_7617"/>
<gene>
    <name evidence="4" type="ORF">SAMN04489716_7617</name>
</gene>
<dbReference type="InterPro" id="IPR011650">
    <property type="entry name" value="Peptidase_M20_dimer"/>
</dbReference>
<evidence type="ECO:0000256" key="1">
    <source>
        <dbReference type="PIRSR" id="PIRSR005962-1"/>
    </source>
</evidence>
<feature type="region of interest" description="Disordered" evidence="2">
    <location>
        <begin position="1"/>
        <end position="37"/>
    </location>
</feature>
<evidence type="ECO:0000256" key="2">
    <source>
        <dbReference type="SAM" id="MobiDB-lite"/>
    </source>
</evidence>
<keyword evidence="5" id="KW-1185">Reference proteome</keyword>
<evidence type="ECO:0000259" key="3">
    <source>
        <dbReference type="Pfam" id="PF07687"/>
    </source>
</evidence>
<dbReference type="Pfam" id="PF07687">
    <property type="entry name" value="M20_dimer"/>
    <property type="match status" value="1"/>
</dbReference>
<accession>A0A1H2D0Z1</accession>
<feature type="binding site" evidence="1">
    <location>
        <position position="139"/>
    </location>
    <ligand>
        <name>Mn(2+)</name>
        <dbReference type="ChEBI" id="CHEBI:29035"/>
        <label>2</label>
    </ligand>
</feature>
<dbReference type="GO" id="GO:0046872">
    <property type="term" value="F:metal ion binding"/>
    <property type="evidence" value="ECO:0007669"/>
    <property type="project" value="UniProtKB-KW"/>
</dbReference>
<reference evidence="4 5" key="1">
    <citation type="submission" date="2016-10" db="EMBL/GenBank/DDBJ databases">
        <authorList>
            <person name="de Groot N.N."/>
        </authorList>
    </citation>
    <scope>NUCLEOTIDE SEQUENCE [LARGE SCALE GENOMIC DNA]</scope>
    <source>
        <strain evidence="4 5">DSM 43941</strain>
    </source>
</reference>
<organism evidence="4 5">
    <name type="scientific">Actinoplanes derwentensis</name>
    <dbReference type="NCBI Taxonomy" id="113562"/>
    <lineage>
        <taxon>Bacteria</taxon>
        <taxon>Bacillati</taxon>
        <taxon>Actinomycetota</taxon>
        <taxon>Actinomycetes</taxon>
        <taxon>Micromonosporales</taxon>
        <taxon>Micromonosporaceae</taxon>
        <taxon>Actinoplanes</taxon>
    </lineage>
</organism>
<feature type="binding site" evidence="1">
    <location>
        <position position="401"/>
    </location>
    <ligand>
        <name>Mn(2+)</name>
        <dbReference type="ChEBI" id="CHEBI:29035"/>
        <label>2</label>
    </ligand>
</feature>
<dbReference type="PIRSF" id="PIRSF005962">
    <property type="entry name" value="Pept_M20D_amidohydro"/>
    <property type="match status" value="1"/>
</dbReference>
<dbReference type="InterPro" id="IPR002933">
    <property type="entry name" value="Peptidase_M20"/>
</dbReference>
<dbReference type="PANTHER" id="PTHR11014">
    <property type="entry name" value="PEPTIDASE M20 FAMILY MEMBER"/>
    <property type="match status" value="1"/>
</dbReference>
<dbReference type="Proteomes" id="UP000198688">
    <property type="component" value="Chromosome I"/>
</dbReference>
<dbReference type="SUPFAM" id="SSF53187">
    <property type="entry name" value="Zn-dependent exopeptidases"/>
    <property type="match status" value="1"/>
</dbReference>
<feature type="binding site" evidence="1">
    <location>
        <position position="141"/>
    </location>
    <ligand>
        <name>Mn(2+)</name>
        <dbReference type="ChEBI" id="CHEBI:29035"/>
        <label>2</label>
    </ligand>
</feature>
<feature type="binding site" evidence="1">
    <location>
        <position position="177"/>
    </location>
    <ligand>
        <name>Mn(2+)</name>
        <dbReference type="ChEBI" id="CHEBI:29035"/>
        <label>2</label>
    </ligand>
</feature>
<dbReference type="GO" id="GO:0016787">
    <property type="term" value="F:hydrolase activity"/>
    <property type="evidence" value="ECO:0007669"/>
    <property type="project" value="UniProtKB-KW"/>
</dbReference>
<dbReference type="Pfam" id="PF01546">
    <property type="entry name" value="Peptidase_M20"/>
    <property type="match status" value="1"/>
</dbReference>
<feature type="domain" description="Peptidase M20 dimerisation" evidence="3">
    <location>
        <begin position="226"/>
        <end position="319"/>
    </location>
</feature>
<dbReference type="Gene3D" id="3.40.630.10">
    <property type="entry name" value="Zn peptidases"/>
    <property type="match status" value="1"/>
</dbReference>
<proteinExistence type="predicted"/>
<dbReference type="AlphaFoldDB" id="A0A1H2D0Z1"/>
<dbReference type="NCBIfam" id="TIGR01891">
    <property type="entry name" value="amidohydrolases"/>
    <property type="match status" value="1"/>
</dbReference>
<evidence type="ECO:0000313" key="4">
    <source>
        <dbReference type="EMBL" id="SDT76425.1"/>
    </source>
</evidence>
<keyword evidence="4" id="KW-0378">Hydrolase</keyword>
<dbReference type="Gene3D" id="3.30.70.360">
    <property type="match status" value="1"/>
</dbReference>